<dbReference type="OrthoDB" id="5495803at2"/>
<gene>
    <name evidence="1" type="ORF">D7V88_17640</name>
</gene>
<sequence>MSERSSWVVRIVGGLLCLAVLGGLMGAALEGVIYRDAPTPLEKVQAKADLELAQPPPSGRRSAVDEAILARALVHFPPYPNASSRPEALAADYLGPDVPIAVAWFSTQDPPQKVLLHYRQVLRDAGLPVLGHEFSAYGGYVGYWSPATKEMRMVSVLYQGGETLVFVSAGEVAKALESQSAPPRWLPLPAGADKPQVITLQLEGVTQFLVAGEAPSGSMAEVEAEWRRAMAAKGWEAGPSSEAGPNALGFEVGHDGLNGQALLKQSSSEGVVEFNLSVMRRLKAAP</sequence>
<organism evidence="1 2">
    <name type="scientific">Corallococcus terminator</name>
    <dbReference type="NCBI Taxonomy" id="2316733"/>
    <lineage>
        <taxon>Bacteria</taxon>
        <taxon>Pseudomonadati</taxon>
        <taxon>Myxococcota</taxon>
        <taxon>Myxococcia</taxon>
        <taxon>Myxococcales</taxon>
        <taxon>Cystobacterineae</taxon>
        <taxon>Myxococcaceae</taxon>
        <taxon>Corallococcus</taxon>
    </lineage>
</organism>
<comment type="caution">
    <text evidence="1">The sequence shown here is derived from an EMBL/GenBank/DDBJ whole genome shotgun (WGS) entry which is preliminary data.</text>
</comment>
<name>A0A3A8ITA2_9BACT</name>
<keyword evidence="2" id="KW-1185">Reference proteome</keyword>
<dbReference type="Proteomes" id="UP000268094">
    <property type="component" value="Unassembled WGS sequence"/>
</dbReference>
<protein>
    <submittedName>
        <fullName evidence="1">Uncharacterized protein</fullName>
    </submittedName>
</protein>
<evidence type="ECO:0000313" key="2">
    <source>
        <dbReference type="Proteomes" id="UP000268094"/>
    </source>
</evidence>
<dbReference type="EMBL" id="RAVZ01000112">
    <property type="protein sequence ID" value="RKG86542.1"/>
    <property type="molecule type" value="Genomic_DNA"/>
</dbReference>
<dbReference type="RefSeq" id="WP_120541808.1">
    <property type="nucleotide sequence ID" value="NZ_RAVZ01000112.1"/>
</dbReference>
<proteinExistence type="predicted"/>
<accession>A0A3A8ITA2</accession>
<dbReference type="AlphaFoldDB" id="A0A3A8ITA2"/>
<evidence type="ECO:0000313" key="1">
    <source>
        <dbReference type="EMBL" id="RKG86542.1"/>
    </source>
</evidence>
<reference evidence="2" key="1">
    <citation type="submission" date="2018-09" db="EMBL/GenBank/DDBJ databases">
        <authorList>
            <person name="Livingstone P.G."/>
            <person name="Whitworth D.E."/>
        </authorList>
    </citation>
    <scope>NUCLEOTIDE SEQUENCE [LARGE SCALE GENOMIC DNA]</scope>
    <source>
        <strain evidence="2">CA054A</strain>
    </source>
</reference>